<comment type="similarity">
    <text evidence="1">Belongs to the LOR family.</text>
</comment>
<dbReference type="Gene3D" id="2.40.160.200">
    <property type="entry name" value="LURP1-related"/>
    <property type="match status" value="1"/>
</dbReference>
<organism evidence="10 11">
    <name type="scientific">Thalictrum thalictroides</name>
    <name type="common">Rue-anemone</name>
    <name type="synonym">Anemone thalictroides</name>
    <dbReference type="NCBI Taxonomy" id="46969"/>
    <lineage>
        <taxon>Eukaryota</taxon>
        <taxon>Viridiplantae</taxon>
        <taxon>Streptophyta</taxon>
        <taxon>Embryophyta</taxon>
        <taxon>Tracheophyta</taxon>
        <taxon>Spermatophyta</taxon>
        <taxon>Magnoliopsida</taxon>
        <taxon>Ranunculales</taxon>
        <taxon>Ranunculaceae</taxon>
        <taxon>Thalictroideae</taxon>
        <taxon>Thalictrum</taxon>
    </lineage>
</organism>
<dbReference type="GO" id="GO:0016579">
    <property type="term" value="P:protein deubiquitination"/>
    <property type="evidence" value="ECO:0007669"/>
    <property type="project" value="InterPro"/>
</dbReference>
<dbReference type="InterPro" id="IPR018200">
    <property type="entry name" value="USP_CS"/>
</dbReference>
<comment type="similarity">
    <text evidence="2">Belongs to the peptidase C19 family.</text>
</comment>
<dbReference type="Pfam" id="PF00443">
    <property type="entry name" value="UCH"/>
    <property type="match status" value="1"/>
</dbReference>
<feature type="region of interest" description="Disordered" evidence="8">
    <location>
        <begin position="464"/>
        <end position="511"/>
    </location>
</feature>
<dbReference type="GO" id="GO:0005634">
    <property type="term" value="C:nucleus"/>
    <property type="evidence" value="ECO:0007669"/>
    <property type="project" value="TreeGrafter"/>
</dbReference>
<keyword evidence="5 10" id="KW-0378">Hydrolase</keyword>
<feature type="compositionally biased region" description="Pro residues" evidence="8">
    <location>
        <begin position="690"/>
        <end position="700"/>
    </location>
</feature>
<comment type="caution">
    <text evidence="10">The sequence shown here is derived from an EMBL/GenBank/DDBJ whole genome shotgun (WGS) entry which is preliminary data.</text>
</comment>
<dbReference type="GO" id="GO:0004843">
    <property type="term" value="F:cysteine-type deubiquitinase activity"/>
    <property type="evidence" value="ECO:0007669"/>
    <property type="project" value="InterPro"/>
</dbReference>
<comment type="function">
    <text evidence="7">Recognizes and hydrolyzes the peptide bond at the C-terminal Gly of ubiquitin. Involved in the processing of poly-ubiquitin precursors as well as that of ubiquitinated proteins.</text>
</comment>
<evidence type="ECO:0000256" key="2">
    <source>
        <dbReference type="ARBA" id="ARBA00009085"/>
    </source>
</evidence>
<keyword evidence="3" id="KW-0645">Protease</keyword>
<evidence type="ECO:0000256" key="1">
    <source>
        <dbReference type="ARBA" id="ARBA00005437"/>
    </source>
</evidence>
<dbReference type="PANTHER" id="PTHR24006:SF747">
    <property type="entry name" value="UBIQUITIN CARBOXYL-TERMINAL HYDROLASE 20"/>
    <property type="match status" value="1"/>
</dbReference>
<dbReference type="SUPFAM" id="SSF54518">
    <property type="entry name" value="Tubby C-terminal domain-like"/>
    <property type="match status" value="1"/>
</dbReference>
<dbReference type="GO" id="GO:0006508">
    <property type="term" value="P:proteolysis"/>
    <property type="evidence" value="ECO:0007669"/>
    <property type="project" value="UniProtKB-KW"/>
</dbReference>
<protein>
    <submittedName>
        <fullName evidence="10">Ubiquitin carboxyl-terminal hydrolase</fullName>
    </submittedName>
</protein>
<dbReference type="SUPFAM" id="SSF54001">
    <property type="entry name" value="Cysteine proteinases"/>
    <property type="match status" value="1"/>
</dbReference>
<keyword evidence="4" id="KW-0833">Ubl conjugation pathway</keyword>
<evidence type="ECO:0000256" key="5">
    <source>
        <dbReference type="ARBA" id="ARBA00022801"/>
    </source>
</evidence>
<evidence type="ECO:0000256" key="4">
    <source>
        <dbReference type="ARBA" id="ARBA00022786"/>
    </source>
</evidence>
<accession>A0A7J6X9U3</accession>
<dbReference type="AlphaFoldDB" id="A0A7J6X9U3"/>
<gene>
    <name evidence="10" type="ORF">FRX31_005229</name>
</gene>
<dbReference type="Pfam" id="PF04525">
    <property type="entry name" value="LOR"/>
    <property type="match status" value="1"/>
</dbReference>
<dbReference type="InterPro" id="IPR028889">
    <property type="entry name" value="USP"/>
</dbReference>
<feature type="region of interest" description="Disordered" evidence="8">
    <location>
        <begin position="560"/>
        <end position="700"/>
    </location>
</feature>
<dbReference type="FunFam" id="3.90.70.10:FF:000116">
    <property type="entry name" value="Ubiquitin carboxyl-terminal hydrolase 20"/>
    <property type="match status" value="1"/>
</dbReference>
<feature type="compositionally biased region" description="Basic and acidic residues" evidence="8">
    <location>
        <begin position="478"/>
        <end position="488"/>
    </location>
</feature>
<evidence type="ECO:0000256" key="8">
    <source>
        <dbReference type="SAM" id="MobiDB-lite"/>
    </source>
</evidence>
<dbReference type="PROSITE" id="PS50235">
    <property type="entry name" value="USP_3"/>
    <property type="match status" value="1"/>
</dbReference>
<feature type="domain" description="USP" evidence="9">
    <location>
        <begin position="90"/>
        <end position="397"/>
    </location>
</feature>
<dbReference type="Proteomes" id="UP000554482">
    <property type="component" value="Unassembled WGS sequence"/>
</dbReference>
<keyword evidence="6" id="KW-0788">Thiol protease</keyword>
<evidence type="ECO:0000256" key="7">
    <source>
        <dbReference type="ARBA" id="ARBA00037450"/>
    </source>
</evidence>
<dbReference type="Gene3D" id="3.90.70.10">
    <property type="entry name" value="Cysteine proteinases"/>
    <property type="match status" value="1"/>
</dbReference>
<dbReference type="InterPro" id="IPR001394">
    <property type="entry name" value="Peptidase_C19_UCH"/>
</dbReference>
<dbReference type="GO" id="GO:0005829">
    <property type="term" value="C:cytosol"/>
    <property type="evidence" value="ECO:0007669"/>
    <property type="project" value="TreeGrafter"/>
</dbReference>
<dbReference type="EMBL" id="JABWDY010004441">
    <property type="protein sequence ID" value="KAF5205182.1"/>
    <property type="molecule type" value="Genomic_DNA"/>
</dbReference>
<evidence type="ECO:0000313" key="11">
    <source>
        <dbReference type="Proteomes" id="UP000554482"/>
    </source>
</evidence>
<evidence type="ECO:0000256" key="6">
    <source>
        <dbReference type="ARBA" id="ARBA00022807"/>
    </source>
</evidence>
<feature type="compositionally biased region" description="Polar residues" evidence="8">
    <location>
        <begin position="631"/>
        <end position="641"/>
    </location>
</feature>
<evidence type="ECO:0000313" key="10">
    <source>
        <dbReference type="EMBL" id="KAF5205182.1"/>
    </source>
</evidence>
<dbReference type="InterPro" id="IPR038765">
    <property type="entry name" value="Papain-like_cys_pep_sf"/>
</dbReference>
<dbReference type="InterPro" id="IPR007612">
    <property type="entry name" value="LOR"/>
</dbReference>
<dbReference type="InterPro" id="IPR050164">
    <property type="entry name" value="Peptidase_C19"/>
</dbReference>
<feature type="compositionally biased region" description="Pro residues" evidence="8">
    <location>
        <begin position="664"/>
        <end position="682"/>
    </location>
</feature>
<keyword evidence="11" id="KW-1185">Reference proteome</keyword>
<sequence>MEEEDSYLSSFTSPVKRPEDPRMEEEEEDPLLPKFTTPIKLPENPFDFTPEFDKSSASSSPISPFLKTNSSSYPWISYNRSYDEPTGMGAALINLGNTCFLNAILQCFTHTVPFVQSLRSCHHPTPCDRSIEGFCVLCAMRDHVEHSLSSSGRKIEPSRFVYNIKLSSSFLRNRQEDAHEFLQSLLDKLDGCGVNLSVIEQSSFDQEESFVKKIFGGRLRSQVQCCSCGHCSDTFEPWNDLSLEIEDVDSLPTALESFTKVERIEDAKYTCENCKKEVLVVKKHLTLEKTPTVVAFHLKRFKSVGSYVEKIDKHVDYPLELDLLPYKSSQENTDVDSKYELYGVVVHSGISISSGHYYCFIRSSPQKWHKLNDAQVMTVTEELVLSQEAYILFYAKQGTPWFSTLMESQKQCVHTSPNSVLDDVHDCSTLPVEESNITRVEDDAEKIPAVLHAFCDELDKASENVEDCPQTPSPPKRNKFESVAEKGNEMPPSPEIYAKDPPEDSYTIPRGHLSLKKQTPSARVVDKSMEDSKRREAMRLTRSMPSSRAMKFQACMLGSLSEGPINKKRRRLTGGLGREKNSPSGMAMERPNTPFAFGLVPSPQQPNHDSSAPQPQPQPPADYPSLEPHPQQASYDSSAPQPQQPAGYPSLEPHPQQTSYDPRAPQPQQPGHPPMPMAPQPQQPGYAPLPGQPLPNPSPLPLTSGPISVIGQHFCAPYPIDLTIAEKSLSFGEGNFNVTDVNGNLLFQVKGVIFSFTDKRVLRDVAGNPLVTLRQKTLTAHRRWEVYRGESTELLFSVKKSSIIQFTTNLEVYLASNPTKDQCDFKIKGSWGERSCVVYHGNTKNILAQMHKKLNIQSVLFGKDQFGVTVYPHIDYAFIVSLIVILYEINMDRSGQD</sequence>
<dbReference type="InterPro" id="IPR038595">
    <property type="entry name" value="LOR_sf"/>
</dbReference>
<dbReference type="OrthoDB" id="420187at2759"/>
<dbReference type="InterPro" id="IPR025659">
    <property type="entry name" value="Tubby-like_C"/>
</dbReference>
<evidence type="ECO:0000259" key="9">
    <source>
        <dbReference type="PROSITE" id="PS50235"/>
    </source>
</evidence>
<reference evidence="10 11" key="1">
    <citation type="submission" date="2020-06" db="EMBL/GenBank/DDBJ databases">
        <title>Transcriptomic and genomic resources for Thalictrum thalictroides and T. hernandezii: Facilitating candidate gene discovery in an emerging model plant lineage.</title>
        <authorList>
            <person name="Arias T."/>
            <person name="Riano-Pachon D.M."/>
            <person name="Di Stilio V.S."/>
        </authorList>
    </citation>
    <scope>NUCLEOTIDE SEQUENCE [LARGE SCALE GENOMIC DNA]</scope>
    <source>
        <strain evidence="11">cv. WT478/WT964</strain>
        <tissue evidence="10">Leaves</tissue>
    </source>
</reference>
<dbReference type="PROSITE" id="PS00973">
    <property type="entry name" value="USP_2"/>
    <property type="match status" value="1"/>
</dbReference>
<feature type="region of interest" description="Disordered" evidence="8">
    <location>
        <begin position="1"/>
        <end position="62"/>
    </location>
</feature>
<dbReference type="PANTHER" id="PTHR24006">
    <property type="entry name" value="UBIQUITIN CARBOXYL-TERMINAL HYDROLASE"/>
    <property type="match status" value="1"/>
</dbReference>
<evidence type="ECO:0000256" key="3">
    <source>
        <dbReference type="ARBA" id="ARBA00022670"/>
    </source>
</evidence>
<proteinExistence type="inferred from homology"/>
<name>A0A7J6X9U3_THATH</name>